<keyword evidence="9" id="KW-1185">Reference proteome</keyword>
<keyword evidence="5 6" id="KW-0472">Membrane</keyword>
<evidence type="ECO:0000313" key="8">
    <source>
        <dbReference type="EMBL" id="MBD8079557.1"/>
    </source>
</evidence>
<dbReference type="Proteomes" id="UP000610846">
    <property type="component" value="Unassembled WGS sequence"/>
</dbReference>
<evidence type="ECO:0000256" key="5">
    <source>
        <dbReference type="ARBA" id="ARBA00023136"/>
    </source>
</evidence>
<feature type="domain" description="RDD" evidence="7">
    <location>
        <begin position="37"/>
        <end position="163"/>
    </location>
</feature>
<accession>A0A927J0E1</accession>
<dbReference type="Pfam" id="PF06271">
    <property type="entry name" value="RDD"/>
    <property type="match status" value="1"/>
</dbReference>
<protein>
    <submittedName>
        <fullName evidence="8">RDD family protein</fullName>
    </submittedName>
</protein>
<comment type="caution">
    <text evidence="8">The sequence shown here is derived from an EMBL/GenBank/DDBJ whole genome shotgun (WGS) entry which is preliminary data.</text>
</comment>
<keyword evidence="2" id="KW-1003">Cell membrane</keyword>
<dbReference type="RefSeq" id="WP_191829145.1">
    <property type="nucleotide sequence ID" value="NZ_JACYHB010000008.1"/>
</dbReference>
<keyword evidence="4 6" id="KW-1133">Transmembrane helix</keyword>
<keyword evidence="3 6" id="KW-0812">Transmembrane</keyword>
<feature type="transmembrane region" description="Helical" evidence="6">
    <location>
        <begin position="44"/>
        <end position="67"/>
    </location>
</feature>
<dbReference type="PANTHER" id="PTHR36115">
    <property type="entry name" value="PROLINE-RICH ANTIGEN HOMOLOG-RELATED"/>
    <property type="match status" value="1"/>
</dbReference>
<feature type="transmembrane region" description="Helical" evidence="6">
    <location>
        <begin position="87"/>
        <end position="106"/>
    </location>
</feature>
<name>A0A927J0E1_9MICO</name>
<evidence type="ECO:0000256" key="6">
    <source>
        <dbReference type="SAM" id="Phobius"/>
    </source>
</evidence>
<dbReference type="EMBL" id="JACYHB010000008">
    <property type="protein sequence ID" value="MBD8079557.1"/>
    <property type="molecule type" value="Genomic_DNA"/>
</dbReference>
<reference evidence="8" key="2">
    <citation type="submission" date="2020-09" db="EMBL/GenBank/DDBJ databases">
        <authorList>
            <person name="Yu Y."/>
        </authorList>
    </citation>
    <scope>NUCLEOTIDE SEQUENCE</scope>
    <source>
        <strain evidence="8">KCTC 49039</strain>
    </source>
</reference>
<dbReference type="InterPro" id="IPR010432">
    <property type="entry name" value="RDD"/>
</dbReference>
<reference evidence="8" key="1">
    <citation type="journal article" date="2018" name="Curr. Microbiol.">
        <title>Cellulosimicrobium arenosum sp. nov., Isolated from Marine Sediment Sand.</title>
        <authorList>
            <person name="Oh M."/>
            <person name="Kim J.H."/>
            <person name="Yoon J.H."/>
            <person name="Schumann P."/>
            <person name="Kim W."/>
        </authorList>
    </citation>
    <scope>NUCLEOTIDE SEQUENCE</scope>
    <source>
        <strain evidence="8">KCTC 49039</strain>
    </source>
</reference>
<evidence type="ECO:0000256" key="4">
    <source>
        <dbReference type="ARBA" id="ARBA00022989"/>
    </source>
</evidence>
<organism evidence="8 9">
    <name type="scientific">Cellulosimicrobium arenosum</name>
    <dbReference type="NCBI Taxonomy" id="2708133"/>
    <lineage>
        <taxon>Bacteria</taxon>
        <taxon>Bacillati</taxon>
        <taxon>Actinomycetota</taxon>
        <taxon>Actinomycetes</taxon>
        <taxon>Micrococcales</taxon>
        <taxon>Promicromonosporaceae</taxon>
        <taxon>Cellulosimicrobium</taxon>
    </lineage>
</organism>
<feature type="transmembrane region" description="Helical" evidence="6">
    <location>
        <begin position="188"/>
        <end position="207"/>
    </location>
</feature>
<evidence type="ECO:0000256" key="1">
    <source>
        <dbReference type="ARBA" id="ARBA00004651"/>
    </source>
</evidence>
<evidence type="ECO:0000256" key="2">
    <source>
        <dbReference type="ARBA" id="ARBA00022475"/>
    </source>
</evidence>
<dbReference type="GO" id="GO:0005886">
    <property type="term" value="C:plasma membrane"/>
    <property type="evidence" value="ECO:0007669"/>
    <property type="project" value="UniProtKB-SubCell"/>
</dbReference>
<evidence type="ECO:0000259" key="7">
    <source>
        <dbReference type="Pfam" id="PF06271"/>
    </source>
</evidence>
<evidence type="ECO:0000256" key="3">
    <source>
        <dbReference type="ARBA" id="ARBA00022692"/>
    </source>
</evidence>
<evidence type="ECO:0000313" key="9">
    <source>
        <dbReference type="Proteomes" id="UP000610846"/>
    </source>
</evidence>
<sequence>MTSDAPTGAPVLSHDARSGDLETHLHGVGQDPDQPPYASWARRVVAYLLDTAVVGGVAFLAAGATSAPAVLPGLSSGAGAGVGVDDSAWLALTVLGLALLQAYTGATPGKRVAGIVVVRQETGRPAGIVTTVLRWLAHVVDCVLLIGYLRPLWHPQRKTFADSMLSTVVLHRTRPDAARPLARRRASALVTAAAVVLCGTGAAFALGPTSTASSSWVTGCDPAPTADSTTAPLTFVSVEADFVPTTVTATRWGVTRSSTDPDPSTPYGSGWTGLTAVYFVDAAAGTETHEPVDADLVLAVQDVDGAPVSEEASTFRVSFDAGGSTWQQIEGTTSAGSVAEAVNVPEAALDGLAPGWTWRASLRVDGQEVASCAGAGAGASDARAAQL</sequence>
<comment type="subcellular location">
    <subcellularLocation>
        <location evidence="1">Cell membrane</location>
        <topology evidence="1">Multi-pass membrane protein</topology>
    </subcellularLocation>
</comment>
<dbReference type="AlphaFoldDB" id="A0A927J0E1"/>
<dbReference type="PANTHER" id="PTHR36115:SF6">
    <property type="entry name" value="PROLINE-RICH ANTIGEN HOMOLOG"/>
    <property type="match status" value="1"/>
</dbReference>
<gene>
    <name evidence="8" type="ORF">IF651_10870</name>
</gene>
<dbReference type="InterPro" id="IPR051791">
    <property type="entry name" value="Pra-immunoreactive"/>
</dbReference>
<proteinExistence type="predicted"/>